<dbReference type="InterPro" id="IPR036388">
    <property type="entry name" value="WH-like_DNA-bd_sf"/>
</dbReference>
<protein>
    <submittedName>
        <fullName evidence="1">Transcriptional regulator, DeoR family</fullName>
    </submittedName>
</protein>
<evidence type="ECO:0000313" key="1">
    <source>
        <dbReference type="EMBL" id="OWK40797.1"/>
    </source>
</evidence>
<keyword evidence="2" id="KW-1185">Reference proteome</keyword>
<comment type="caution">
    <text evidence="1">The sequence shown here is derived from an EMBL/GenBank/DDBJ whole genome shotgun (WGS) entry which is preliminary data.</text>
</comment>
<evidence type="ECO:0000313" key="2">
    <source>
        <dbReference type="Proteomes" id="UP000214646"/>
    </source>
</evidence>
<dbReference type="EMBL" id="NIDE01000007">
    <property type="protein sequence ID" value="OWK40797.1"/>
    <property type="molecule type" value="Genomic_DNA"/>
</dbReference>
<name>A0A225DXA9_9BACT</name>
<sequence length="233" mass="25084">MSSDDLENSPRSAADRFLLLLKTRGPQTAADLGTAAGVTGEAARQQLVRLAASGLVVAAAEPRGVGRPTQVWTLTAAGNARFPDAHAELTAHLIQTIRTQLGEDVLDRLIDARAAESKAAYAAALDGSADLGEKVARLAQARTREGYMAESQAEGRGYLLVENHCPICVAATACQGFCRAELDTFREVLGQDAAVERTEHIVQGDRRCAYRISLNTRSESEPRRRKSRDEKPS</sequence>
<dbReference type="OrthoDB" id="155998at2"/>
<reference evidence="2" key="1">
    <citation type="submission" date="2017-06" db="EMBL/GenBank/DDBJ databases">
        <title>Genome analysis of Fimbriiglobus ruber SP5, the first member of the order Planctomycetales with confirmed chitinolytic capability.</title>
        <authorList>
            <person name="Ravin N.V."/>
            <person name="Rakitin A.L."/>
            <person name="Ivanova A.A."/>
            <person name="Beletsky A.V."/>
            <person name="Kulichevskaya I.S."/>
            <person name="Mardanov A.V."/>
            <person name="Dedysh S.N."/>
        </authorList>
    </citation>
    <scope>NUCLEOTIDE SEQUENCE [LARGE SCALE GENOMIC DNA]</scope>
    <source>
        <strain evidence="2">SP5</strain>
    </source>
</reference>
<accession>A0A225DXA9</accession>
<gene>
    <name evidence="1" type="ORF">FRUB_04689</name>
</gene>
<dbReference type="InterPro" id="IPR036390">
    <property type="entry name" value="WH_DNA-bd_sf"/>
</dbReference>
<dbReference type="Gene3D" id="1.10.10.10">
    <property type="entry name" value="Winged helix-like DNA-binding domain superfamily/Winged helix DNA-binding domain"/>
    <property type="match status" value="1"/>
</dbReference>
<dbReference type="Proteomes" id="UP000214646">
    <property type="component" value="Unassembled WGS sequence"/>
</dbReference>
<organism evidence="1 2">
    <name type="scientific">Fimbriiglobus ruber</name>
    <dbReference type="NCBI Taxonomy" id="1908690"/>
    <lineage>
        <taxon>Bacteria</taxon>
        <taxon>Pseudomonadati</taxon>
        <taxon>Planctomycetota</taxon>
        <taxon>Planctomycetia</taxon>
        <taxon>Gemmatales</taxon>
        <taxon>Gemmataceae</taxon>
        <taxon>Fimbriiglobus</taxon>
    </lineage>
</organism>
<dbReference type="SUPFAM" id="SSF46785">
    <property type="entry name" value="Winged helix' DNA-binding domain"/>
    <property type="match status" value="1"/>
</dbReference>
<dbReference type="AlphaFoldDB" id="A0A225DXA9"/>
<proteinExistence type="predicted"/>
<dbReference type="RefSeq" id="WP_088255778.1">
    <property type="nucleotide sequence ID" value="NZ_NIDE01000007.1"/>
</dbReference>